<keyword evidence="2" id="KW-1185">Reference proteome</keyword>
<dbReference type="InterPro" id="IPR011013">
    <property type="entry name" value="Gal_mutarotase_sf_dom"/>
</dbReference>
<dbReference type="Gene3D" id="2.70.98.10">
    <property type="match status" value="1"/>
</dbReference>
<dbReference type="PANTHER" id="PTHR11122:SF13">
    <property type="entry name" value="GLUCOSE-6-PHOSPHATE 1-EPIMERASE"/>
    <property type="match status" value="1"/>
</dbReference>
<organism evidence="1 2">
    <name type="scientific">Paenibacillus filicis</name>
    <dbReference type="NCBI Taxonomy" id="669464"/>
    <lineage>
        <taxon>Bacteria</taxon>
        <taxon>Bacillati</taxon>
        <taxon>Bacillota</taxon>
        <taxon>Bacilli</taxon>
        <taxon>Bacillales</taxon>
        <taxon>Paenibacillaceae</taxon>
        <taxon>Paenibacillus</taxon>
    </lineage>
</organism>
<dbReference type="EMBL" id="JBBPCC010000006">
    <property type="protein sequence ID" value="MEK8128405.1"/>
    <property type="molecule type" value="Genomic_DNA"/>
</dbReference>
<name>A0ABU9DHQ9_9BACL</name>
<reference evidence="1 2" key="1">
    <citation type="submission" date="2024-04" db="EMBL/GenBank/DDBJ databases">
        <title>draft genome sequnece of Paenibacillus filicis.</title>
        <authorList>
            <person name="Kim D.-U."/>
        </authorList>
    </citation>
    <scope>NUCLEOTIDE SEQUENCE [LARGE SCALE GENOMIC DNA]</scope>
    <source>
        <strain evidence="1 2">KACC14197</strain>
    </source>
</reference>
<accession>A0ABU9DHQ9</accession>
<proteinExistence type="predicted"/>
<protein>
    <submittedName>
        <fullName evidence="1">Aldose epimerase</fullName>
    </submittedName>
</protein>
<dbReference type="RefSeq" id="WP_341415487.1">
    <property type="nucleotide sequence ID" value="NZ_JBBPCC010000006.1"/>
</dbReference>
<gene>
    <name evidence="1" type="ORF">WMW72_10865</name>
</gene>
<dbReference type="Pfam" id="PF01263">
    <property type="entry name" value="Aldose_epim"/>
    <property type="match status" value="1"/>
</dbReference>
<dbReference type="InterPro" id="IPR008183">
    <property type="entry name" value="Aldose_1/G6P_1-epimerase"/>
</dbReference>
<comment type="caution">
    <text evidence="1">The sequence shown here is derived from an EMBL/GenBank/DDBJ whole genome shotgun (WGS) entry which is preliminary data.</text>
</comment>
<dbReference type="PANTHER" id="PTHR11122">
    <property type="entry name" value="APOSPORY-ASSOCIATED PROTEIN C-RELATED"/>
    <property type="match status" value="1"/>
</dbReference>
<evidence type="ECO:0000313" key="1">
    <source>
        <dbReference type="EMBL" id="MEK8128405.1"/>
    </source>
</evidence>
<dbReference type="Proteomes" id="UP001469365">
    <property type="component" value="Unassembled WGS sequence"/>
</dbReference>
<sequence length="292" mass="33719">MSSYEIRSYEDTYQVYELKELATDSWFRIVPERGGIVSSYGTAGEERLYLERDTLLDPVANIRGGIPVLFPVSGFVTNGEYEWKGQRYAIKNHGVARNHAWTVERTGDDHGVYIVLYLRANEQTLAAFPFDFELRFTYRLLDGTLTIEQEYVNHSDEAMPMYPGFHPYFLADRKEAHYRTDATVLFDFNDHLVKLYEGSVDLDKLPESVVFQNAKEPSIEVDFTGRQQVSLTYSGSFRYVVLWSIKDRPFICVEPWMAMPDEINRKQELTFVPPGQVIQAEMSIRSISSPQT</sequence>
<evidence type="ECO:0000313" key="2">
    <source>
        <dbReference type="Proteomes" id="UP001469365"/>
    </source>
</evidence>
<dbReference type="SUPFAM" id="SSF74650">
    <property type="entry name" value="Galactose mutarotase-like"/>
    <property type="match status" value="1"/>
</dbReference>
<dbReference type="InterPro" id="IPR014718">
    <property type="entry name" value="GH-type_carb-bd"/>
</dbReference>